<feature type="compositionally biased region" description="Acidic residues" evidence="1">
    <location>
        <begin position="139"/>
        <end position="148"/>
    </location>
</feature>
<comment type="caution">
    <text evidence="2">The sequence shown here is derived from an EMBL/GenBank/DDBJ whole genome shotgun (WGS) entry which is preliminary data.</text>
</comment>
<dbReference type="AlphaFoldDB" id="A0A9N9Q122"/>
<protein>
    <submittedName>
        <fullName evidence="2">Uncharacterized protein</fullName>
    </submittedName>
</protein>
<organism evidence="2 3">
    <name type="scientific">Hymenoscyphus fraxineus</name>
    <dbReference type="NCBI Taxonomy" id="746836"/>
    <lineage>
        <taxon>Eukaryota</taxon>
        <taxon>Fungi</taxon>
        <taxon>Dikarya</taxon>
        <taxon>Ascomycota</taxon>
        <taxon>Pezizomycotina</taxon>
        <taxon>Leotiomycetes</taxon>
        <taxon>Helotiales</taxon>
        <taxon>Helotiaceae</taxon>
        <taxon>Hymenoscyphus</taxon>
    </lineage>
</organism>
<dbReference type="EMBL" id="CAJVRL010000106">
    <property type="protein sequence ID" value="CAG8961327.1"/>
    <property type="molecule type" value="Genomic_DNA"/>
</dbReference>
<evidence type="ECO:0000313" key="2">
    <source>
        <dbReference type="EMBL" id="CAG8961327.1"/>
    </source>
</evidence>
<evidence type="ECO:0000256" key="1">
    <source>
        <dbReference type="SAM" id="MobiDB-lite"/>
    </source>
</evidence>
<name>A0A9N9Q122_9HELO</name>
<gene>
    <name evidence="2" type="ORF">HYFRA_00013788</name>
</gene>
<sequence length="231" mass="26114">MPTHRNSLTKGDAFPITLTLSHSIYAPKRPSLPCTPISSAYRLWLSPMPETLRPYGAFQKPTVRQIKNGLKRKYNPKKVVARSKLCSSPLWQAWNISECPATPRMEMALENNDMEVITEEEEEDHDSEPGFFSGSSTASDEDSEDEMDLDNRPDAMMKLWGDLENVETARQIFARWGEEVKMSIDEGSELWKEMSGCGAHNNDDDVVDDDDDKEPGAPLHRCYATMLSRAI</sequence>
<proteinExistence type="predicted"/>
<keyword evidence="3" id="KW-1185">Reference proteome</keyword>
<accession>A0A9N9Q122</accession>
<evidence type="ECO:0000313" key="3">
    <source>
        <dbReference type="Proteomes" id="UP000696280"/>
    </source>
</evidence>
<feature type="compositionally biased region" description="Acidic residues" evidence="1">
    <location>
        <begin position="204"/>
        <end position="213"/>
    </location>
</feature>
<feature type="region of interest" description="Disordered" evidence="1">
    <location>
        <begin position="195"/>
        <end position="218"/>
    </location>
</feature>
<feature type="region of interest" description="Disordered" evidence="1">
    <location>
        <begin position="118"/>
        <end position="148"/>
    </location>
</feature>
<dbReference type="Proteomes" id="UP000696280">
    <property type="component" value="Unassembled WGS sequence"/>
</dbReference>
<reference evidence="2" key="1">
    <citation type="submission" date="2021-07" db="EMBL/GenBank/DDBJ databases">
        <authorList>
            <person name="Durling M."/>
        </authorList>
    </citation>
    <scope>NUCLEOTIDE SEQUENCE</scope>
</reference>